<accession>A0A2N5VZL7</accession>
<dbReference type="AlphaFoldDB" id="A0A2N5VZL7"/>
<evidence type="ECO:0000313" key="3">
    <source>
        <dbReference type="Proteomes" id="UP000235388"/>
    </source>
</evidence>
<proteinExistence type="predicted"/>
<protein>
    <submittedName>
        <fullName evidence="2">Uncharacterized protein</fullName>
    </submittedName>
</protein>
<dbReference type="EMBL" id="PGCJ01000033">
    <property type="protein sequence ID" value="PLW55407.1"/>
    <property type="molecule type" value="Genomic_DNA"/>
</dbReference>
<organism evidence="2 3">
    <name type="scientific">Puccinia coronata f. sp. avenae</name>
    <dbReference type="NCBI Taxonomy" id="200324"/>
    <lineage>
        <taxon>Eukaryota</taxon>
        <taxon>Fungi</taxon>
        <taxon>Dikarya</taxon>
        <taxon>Basidiomycota</taxon>
        <taxon>Pucciniomycotina</taxon>
        <taxon>Pucciniomycetes</taxon>
        <taxon>Pucciniales</taxon>
        <taxon>Pucciniaceae</taxon>
        <taxon>Puccinia</taxon>
    </lineage>
</organism>
<sequence>MSENYLTVPDRVVDHVWQCWRRRRAPGLDGIEGRPVINGPEALPPPDVPRVTIAVGNTEDGSEFPAKLRIQSIRKEGTLCNLSDTGYSRFLTSDIQHPINTISDWNASPSQLACRNKERKIIRRFYWQLNRSCKSTSRALVFRVPIPHSQVASVKQDALLRHLRKLNELWSSPRENWLKSLSYYSKFAQPICLKQEFSSLMVATLSDMPKSLEAMRENAGFLTLITVLASLRANIVSEPESTITAEDTPKSESSYQRRIPSISISSDRQLGPLDSPKSDSESPQPQGSELQEERDAVATLDFKCLALALSNHRENQLLCSTKLGFKLVLHALRLSNFIP</sequence>
<evidence type="ECO:0000313" key="2">
    <source>
        <dbReference type="EMBL" id="PLW55407.1"/>
    </source>
</evidence>
<dbReference type="Proteomes" id="UP000235388">
    <property type="component" value="Unassembled WGS sequence"/>
</dbReference>
<name>A0A2N5VZL7_9BASI</name>
<gene>
    <name evidence="2" type="ORF">PCANC_02315</name>
</gene>
<reference evidence="2 3" key="1">
    <citation type="submission" date="2017-11" db="EMBL/GenBank/DDBJ databases">
        <title>De novo assembly and phasing of dikaryotic genomes from two isolates of Puccinia coronata f. sp. avenae, the causal agent of oat crown rust.</title>
        <authorList>
            <person name="Miller M.E."/>
            <person name="Zhang Y."/>
            <person name="Omidvar V."/>
            <person name="Sperschneider J."/>
            <person name="Schwessinger B."/>
            <person name="Raley C."/>
            <person name="Palmer J.M."/>
            <person name="Garnica D."/>
            <person name="Upadhyaya N."/>
            <person name="Rathjen J."/>
            <person name="Taylor J.M."/>
            <person name="Park R.F."/>
            <person name="Dodds P.N."/>
            <person name="Hirsch C.D."/>
            <person name="Kianian S.F."/>
            <person name="Figueroa M."/>
        </authorList>
    </citation>
    <scope>NUCLEOTIDE SEQUENCE [LARGE SCALE GENOMIC DNA]</scope>
    <source>
        <strain evidence="2">12NC29</strain>
    </source>
</reference>
<evidence type="ECO:0000256" key="1">
    <source>
        <dbReference type="SAM" id="MobiDB-lite"/>
    </source>
</evidence>
<feature type="region of interest" description="Disordered" evidence="1">
    <location>
        <begin position="266"/>
        <end position="293"/>
    </location>
</feature>
<comment type="caution">
    <text evidence="2">The sequence shown here is derived from an EMBL/GenBank/DDBJ whole genome shotgun (WGS) entry which is preliminary data.</text>
</comment>
<keyword evidence="3" id="KW-1185">Reference proteome</keyword>